<keyword evidence="1" id="KW-0812">Transmembrane</keyword>
<feature type="transmembrane region" description="Helical" evidence="1">
    <location>
        <begin position="123"/>
        <end position="147"/>
    </location>
</feature>
<gene>
    <name evidence="2" type="ORF">DCM90_08855</name>
</gene>
<accession>A0A2V1MXL5</accession>
<feature type="transmembrane region" description="Helical" evidence="1">
    <location>
        <begin position="81"/>
        <end position="102"/>
    </location>
</feature>
<organism evidence="2 3">
    <name type="scientific">Levilactobacillus bambusae</name>
    <dbReference type="NCBI Taxonomy" id="2024736"/>
    <lineage>
        <taxon>Bacteria</taxon>
        <taxon>Bacillati</taxon>
        <taxon>Bacillota</taxon>
        <taxon>Bacilli</taxon>
        <taxon>Lactobacillales</taxon>
        <taxon>Lactobacillaceae</taxon>
        <taxon>Levilactobacillus</taxon>
    </lineage>
</organism>
<evidence type="ECO:0000313" key="2">
    <source>
        <dbReference type="EMBL" id="PWF99542.1"/>
    </source>
</evidence>
<dbReference type="OrthoDB" id="9784844at2"/>
<comment type="caution">
    <text evidence="2">The sequence shown here is derived from an EMBL/GenBank/DDBJ whole genome shotgun (WGS) entry which is preliminary data.</text>
</comment>
<dbReference type="PANTHER" id="PTHR40076">
    <property type="entry name" value="MEMBRANE PROTEIN-RELATED"/>
    <property type="match status" value="1"/>
</dbReference>
<feature type="transmembrane region" description="Helical" evidence="1">
    <location>
        <begin position="199"/>
        <end position="221"/>
    </location>
</feature>
<protein>
    <recommendedName>
        <fullName evidence="4">DUF975 domain-containing protein</fullName>
    </recommendedName>
</protein>
<dbReference type="RefSeq" id="WP_109251000.1">
    <property type="nucleotide sequence ID" value="NZ_QCXQ01000006.1"/>
</dbReference>
<reference evidence="2 3" key="1">
    <citation type="journal article" date="2018" name="Int. J. Syst. Evol. Microbiol.">
        <title>Lactobacillus bambusae sp. nov., isolated from a traditional fermented Ma-bamboo shoots of Taiwan.</title>
        <authorList>
            <person name="Wang L.-T."/>
        </authorList>
    </citation>
    <scope>NUCLEOTIDE SEQUENCE [LARGE SCALE GENOMIC DNA]</scope>
    <source>
        <strain evidence="2 3">BS-W1</strain>
    </source>
</reference>
<dbReference type="AlphaFoldDB" id="A0A2V1MXL5"/>
<dbReference type="Proteomes" id="UP000245080">
    <property type="component" value="Unassembled WGS sequence"/>
</dbReference>
<dbReference type="Pfam" id="PF06161">
    <property type="entry name" value="DUF975"/>
    <property type="match status" value="1"/>
</dbReference>
<keyword evidence="1" id="KW-0472">Membrane</keyword>
<evidence type="ECO:0000256" key="1">
    <source>
        <dbReference type="SAM" id="Phobius"/>
    </source>
</evidence>
<sequence>MVSRETLKRETRNLYSGHWGQAIRLNILPILGRLLVGILLMTLAVLVAFIVASHPDWQHVMNQASGNGDGTSNGGNGVSSFISEAIGTFILVGIGYTSLDWFRSGQAPEKPFREAFSTFSSRYFTSTLAIFILTFIFTTLWSLLFLIPGLIKSISYSQAYNIYKDKVDHGDVSYLDCITESRHLMNGHKWAYFWLQISFWGWGILSLCTFGIGFIWLIPYINGTNINFYRHLVDQEDQTKANVQAAA</sequence>
<feature type="transmembrane region" description="Helical" evidence="1">
    <location>
        <begin position="30"/>
        <end position="52"/>
    </location>
</feature>
<keyword evidence="3" id="KW-1185">Reference proteome</keyword>
<dbReference type="EMBL" id="QCXQ01000006">
    <property type="protein sequence ID" value="PWF99542.1"/>
    <property type="molecule type" value="Genomic_DNA"/>
</dbReference>
<dbReference type="InterPro" id="IPR010380">
    <property type="entry name" value="DUF975"/>
</dbReference>
<keyword evidence="1" id="KW-1133">Transmembrane helix</keyword>
<evidence type="ECO:0008006" key="4">
    <source>
        <dbReference type="Google" id="ProtNLM"/>
    </source>
</evidence>
<evidence type="ECO:0000313" key="3">
    <source>
        <dbReference type="Proteomes" id="UP000245080"/>
    </source>
</evidence>
<dbReference type="PANTHER" id="PTHR40076:SF1">
    <property type="entry name" value="MEMBRANE PROTEIN"/>
    <property type="match status" value="1"/>
</dbReference>
<name>A0A2V1MXL5_9LACO</name>
<proteinExistence type="predicted"/>